<accession>A0A482WHU3</accession>
<evidence type="ECO:0000313" key="3">
    <source>
        <dbReference type="Proteomes" id="UP000291343"/>
    </source>
</evidence>
<name>A0A482WHU3_LAOST</name>
<feature type="compositionally biased region" description="Gly residues" evidence="1">
    <location>
        <begin position="72"/>
        <end position="82"/>
    </location>
</feature>
<evidence type="ECO:0000256" key="1">
    <source>
        <dbReference type="SAM" id="MobiDB-lite"/>
    </source>
</evidence>
<keyword evidence="3" id="KW-1185">Reference proteome</keyword>
<dbReference type="InParanoid" id="A0A482WHU3"/>
<dbReference type="AlphaFoldDB" id="A0A482WHU3"/>
<sequence length="160" mass="17364">MPSKATRKRDTNNQLTAMHSAQFQSSHSFPAFDSNVRYPIMTTVGTTNTSIWSPAIIDSCLDSSHHQRSSGSGYGGGGGGGSSSSASVSTSSNSTNCYPPPHPHHQNYTSYYSNMDYLGPPTSAITHSQLNVAENGLESSWVKREDSTSWFYNSTGWDRK</sequence>
<dbReference type="EMBL" id="QKKF02035298">
    <property type="protein sequence ID" value="RZF33018.1"/>
    <property type="molecule type" value="Genomic_DNA"/>
</dbReference>
<protein>
    <submittedName>
        <fullName evidence="2">Uncharacterized protein</fullName>
    </submittedName>
</protein>
<feature type="region of interest" description="Disordered" evidence="1">
    <location>
        <begin position="62"/>
        <end position="105"/>
    </location>
</feature>
<organism evidence="2 3">
    <name type="scientific">Laodelphax striatellus</name>
    <name type="common">Small brown planthopper</name>
    <name type="synonym">Delphax striatella</name>
    <dbReference type="NCBI Taxonomy" id="195883"/>
    <lineage>
        <taxon>Eukaryota</taxon>
        <taxon>Metazoa</taxon>
        <taxon>Ecdysozoa</taxon>
        <taxon>Arthropoda</taxon>
        <taxon>Hexapoda</taxon>
        <taxon>Insecta</taxon>
        <taxon>Pterygota</taxon>
        <taxon>Neoptera</taxon>
        <taxon>Paraneoptera</taxon>
        <taxon>Hemiptera</taxon>
        <taxon>Auchenorrhyncha</taxon>
        <taxon>Fulgoroidea</taxon>
        <taxon>Delphacidae</taxon>
        <taxon>Criomorphinae</taxon>
        <taxon>Laodelphax</taxon>
    </lineage>
</organism>
<reference evidence="2 3" key="1">
    <citation type="journal article" date="2017" name="Gigascience">
        <title>Genome sequence of the small brown planthopper, Laodelphax striatellus.</title>
        <authorList>
            <person name="Zhu J."/>
            <person name="Jiang F."/>
            <person name="Wang X."/>
            <person name="Yang P."/>
            <person name="Bao Y."/>
            <person name="Zhao W."/>
            <person name="Wang W."/>
            <person name="Lu H."/>
            <person name="Wang Q."/>
            <person name="Cui N."/>
            <person name="Li J."/>
            <person name="Chen X."/>
            <person name="Luo L."/>
            <person name="Yu J."/>
            <person name="Kang L."/>
            <person name="Cui F."/>
        </authorList>
    </citation>
    <scope>NUCLEOTIDE SEQUENCE [LARGE SCALE GENOMIC DNA]</scope>
    <source>
        <strain evidence="2">Lst14</strain>
    </source>
</reference>
<dbReference type="STRING" id="195883.A0A482WHU3"/>
<proteinExistence type="predicted"/>
<evidence type="ECO:0000313" key="2">
    <source>
        <dbReference type="EMBL" id="RZF33018.1"/>
    </source>
</evidence>
<feature type="compositionally biased region" description="Low complexity" evidence="1">
    <location>
        <begin position="83"/>
        <end position="94"/>
    </location>
</feature>
<comment type="caution">
    <text evidence="2">The sequence shown here is derived from an EMBL/GenBank/DDBJ whole genome shotgun (WGS) entry which is preliminary data.</text>
</comment>
<dbReference type="Proteomes" id="UP000291343">
    <property type="component" value="Unassembled WGS sequence"/>
</dbReference>
<gene>
    <name evidence="2" type="ORF">LSTR_LSTR014144</name>
</gene>
<dbReference type="OrthoDB" id="6159439at2759"/>